<feature type="region of interest" description="Disordered" evidence="1">
    <location>
        <begin position="62"/>
        <end position="189"/>
    </location>
</feature>
<feature type="compositionally biased region" description="Acidic residues" evidence="1">
    <location>
        <begin position="163"/>
        <end position="178"/>
    </location>
</feature>
<evidence type="ECO:0000313" key="3">
    <source>
        <dbReference type="Proteomes" id="UP001314229"/>
    </source>
</evidence>
<reference evidence="2 3" key="1">
    <citation type="submission" date="2024-01" db="EMBL/GenBank/DDBJ databases">
        <authorList>
            <person name="Alioto T."/>
            <person name="Alioto T."/>
            <person name="Gomez Garrido J."/>
        </authorList>
    </citation>
    <scope>NUCLEOTIDE SEQUENCE [LARGE SCALE GENOMIC DNA]</scope>
</reference>
<feature type="compositionally biased region" description="Acidic residues" evidence="1">
    <location>
        <begin position="62"/>
        <end position="71"/>
    </location>
</feature>
<accession>A0AAV1Q4U0</accession>
<dbReference type="AlphaFoldDB" id="A0AAV1Q4U0"/>
<proteinExistence type="predicted"/>
<keyword evidence="3" id="KW-1185">Reference proteome</keyword>
<comment type="caution">
    <text evidence="2">The sequence shown here is derived from an EMBL/GenBank/DDBJ whole genome shotgun (WGS) entry which is preliminary data.</text>
</comment>
<name>A0AAV1Q4U0_SCOSC</name>
<sequence>MPVNAPPIREEHLRDPDHLLEGVLYIVEQPAAEGIPELIRIIDGDEGDAFPIYISSDDEEAEIILEEDEGEGISPLSSDSEGEEEEADDGLEGVLRDSSFSEEDENEEYNRQEAESDEDTDDSNELSELSDRSINDSGYESMEGDDENDDNGYQGHDGNDAADGNDEDFDEFDRDEENMGPLPFEGPPALEPGWDDLMEAEEHLDFLHRHFELPQQQLQHANQHFQLFHQLLERQAHHHHLPEQLDNLMMMRMMMMLNGAHSLKTLVVRKAMEKRSQLSQHLNFMAGFCI</sequence>
<gene>
    <name evidence="2" type="ORF">FSCOSCO3_A018432</name>
</gene>
<evidence type="ECO:0000313" key="2">
    <source>
        <dbReference type="EMBL" id="CAK6978400.1"/>
    </source>
</evidence>
<organism evidence="2 3">
    <name type="scientific">Scomber scombrus</name>
    <name type="common">Atlantic mackerel</name>
    <name type="synonym">Scomber vernalis</name>
    <dbReference type="NCBI Taxonomy" id="13677"/>
    <lineage>
        <taxon>Eukaryota</taxon>
        <taxon>Metazoa</taxon>
        <taxon>Chordata</taxon>
        <taxon>Craniata</taxon>
        <taxon>Vertebrata</taxon>
        <taxon>Euteleostomi</taxon>
        <taxon>Actinopterygii</taxon>
        <taxon>Neopterygii</taxon>
        <taxon>Teleostei</taxon>
        <taxon>Neoteleostei</taxon>
        <taxon>Acanthomorphata</taxon>
        <taxon>Pelagiaria</taxon>
        <taxon>Scombriformes</taxon>
        <taxon>Scombridae</taxon>
        <taxon>Scomber</taxon>
    </lineage>
</organism>
<feature type="compositionally biased region" description="Acidic residues" evidence="1">
    <location>
        <begin position="115"/>
        <end position="125"/>
    </location>
</feature>
<evidence type="ECO:0000256" key="1">
    <source>
        <dbReference type="SAM" id="MobiDB-lite"/>
    </source>
</evidence>
<protein>
    <submittedName>
        <fullName evidence="2">Acidic repeat-containing protein-like isoform X2</fullName>
    </submittedName>
</protein>
<feature type="compositionally biased region" description="Acidic residues" evidence="1">
    <location>
        <begin position="80"/>
        <end position="91"/>
    </location>
</feature>
<dbReference type="Proteomes" id="UP001314229">
    <property type="component" value="Unassembled WGS sequence"/>
</dbReference>
<dbReference type="EMBL" id="CAWUFR010000482">
    <property type="protein sequence ID" value="CAK6978400.1"/>
    <property type="molecule type" value="Genomic_DNA"/>
</dbReference>